<dbReference type="GO" id="GO:0016740">
    <property type="term" value="F:transferase activity"/>
    <property type="evidence" value="ECO:0007669"/>
    <property type="project" value="UniProtKB-KW"/>
</dbReference>
<dbReference type="EMBL" id="JRYO01000225">
    <property type="protein sequence ID" value="KHE90936.1"/>
    <property type="molecule type" value="Genomic_DNA"/>
</dbReference>
<reference evidence="1 2" key="1">
    <citation type="submission" date="2014-10" db="EMBL/GenBank/DDBJ databases">
        <title>Draft genome of anammox bacterium scalindua brodae, obtained using differential coverage binning of sequence data from two enrichment reactors.</title>
        <authorList>
            <person name="Speth D.R."/>
            <person name="Russ L."/>
            <person name="Kartal B."/>
            <person name="Op den Camp H.J."/>
            <person name="Dutilh B.E."/>
            <person name="Jetten M.S."/>
        </authorList>
    </citation>
    <scope>NUCLEOTIDE SEQUENCE [LARGE SCALE GENOMIC DNA]</scope>
    <source>
        <strain evidence="1">RU1</strain>
    </source>
</reference>
<evidence type="ECO:0000313" key="1">
    <source>
        <dbReference type="EMBL" id="KHE90936.1"/>
    </source>
</evidence>
<organism evidence="1 2">
    <name type="scientific">Candidatus Scalindua brodae</name>
    <dbReference type="NCBI Taxonomy" id="237368"/>
    <lineage>
        <taxon>Bacteria</taxon>
        <taxon>Pseudomonadati</taxon>
        <taxon>Planctomycetota</taxon>
        <taxon>Candidatus Brocadiia</taxon>
        <taxon>Candidatus Brocadiales</taxon>
        <taxon>Candidatus Scalinduaceae</taxon>
        <taxon>Candidatus Scalindua</taxon>
    </lineage>
</organism>
<dbReference type="Gene3D" id="3.10.20.30">
    <property type="match status" value="1"/>
</dbReference>
<dbReference type="InterPro" id="IPR052045">
    <property type="entry name" value="Sulfur_Carrier/Prot_Modifier"/>
</dbReference>
<dbReference type="EC" id="2.8.1.-" evidence="1"/>
<name>A0A0B0EFU1_9BACT</name>
<dbReference type="SUPFAM" id="SSF54285">
    <property type="entry name" value="MoaD/ThiS"/>
    <property type="match status" value="1"/>
</dbReference>
<protein>
    <submittedName>
        <fullName evidence="1">Molybdopterin synthase subunit 1</fullName>
        <ecNumber evidence="1">2.8.1.-</ecNumber>
    </submittedName>
</protein>
<dbReference type="Pfam" id="PF02597">
    <property type="entry name" value="ThiS"/>
    <property type="match status" value="1"/>
</dbReference>
<dbReference type="InterPro" id="IPR003749">
    <property type="entry name" value="ThiS/MoaD-like"/>
</dbReference>
<dbReference type="InterPro" id="IPR012675">
    <property type="entry name" value="Beta-grasp_dom_sf"/>
</dbReference>
<dbReference type="Proteomes" id="UP000030652">
    <property type="component" value="Unassembled WGS sequence"/>
</dbReference>
<dbReference type="InterPro" id="IPR016155">
    <property type="entry name" value="Mopterin_synth/thiamin_S_b"/>
</dbReference>
<comment type="caution">
    <text evidence="1">The sequence shown here is derived from an EMBL/GenBank/DDBJ whole genome shotgun (WGS) entry which is preliminary data.</text>
</comment>
<dbReference type="PANTHER" id="PTHR38031">
    <property type="entry name" value="SULFUR CARRIER PROTEIN SLR0821-RELATED"/>
    <property type="match status" value="1"/>
</dbReference>
<dbReference type="PANTHER" id="PTHR38031:SF1">
    <property type="entry name" value="SULFUR CARRIER PROTEIN CYSO"/>
    <property type="match status" value="1"/>
</dbReference>
<dbReference type="AlphaFoldDB" id="A0A0B0EFU1"/>
<dbReference type="eggNOG" id="COG1977">
    <property type="taxonomic scope" value="Bacteria"/>
</dbReference>
<proteinExistence type="predicted"/>
<evidence type="ECO:0000313" key="2">
    <source>
        <dbReference type="Proteomes" id="UP000030652"/>
    </source>
</evidence>
<sequence length="100" mass="11300">MPVKVRIPTPLRSLTNGSEEVIVEGNSIKEVIDNLEINHKGFKERLCDENGQIRRFINFYLNDEDIRFKDNQETQVNDGDQISIVPAIAGGRMVTGEQKG</sequence>
<gene>
    <name evidence="1" type="primary">moaD</name>
    <name evidence="1" type="ORF">SCABRO_03237</name>
</gene>
<keyword evidence="1" id="KW-0808">Transferase</keyword>
<dbReference type="CDD" id="cd17074">
    <property type="entry name" value="Ubl_CysO_like"/>
    <property type="match status" value="1"/>
</dbReference>
<accession>A0A0B0EFU1</accession>